<dbReference type="Gene3D" id="3.40.50.150">
    <property type="entry name" value="Vaccinia Virus protein VP39"/>
    <property type="match status" value="1"/>
</dbReference>
<evidence type="ECO:0000256" key="5">
    <source>
        <dbReference type="ARBA" id="ARBA00048391"/>
    </source>
</evidence>
<dbReference type="Gene3D" id="1.10.8.10">
    <property type="entry name" value="DNA helicase RuvA subunit, C-terminal domain"/>
    <property type="match status" value="1"/>
</dbReference>
<protein>
    <recommendedName>
        <fullName evidence="1">peptide chain release factor N(5)-glutamine methyltransferase</fullName>
        <ecNumber evidence="1">2.1.1.297</ecNumber>
    </recommendedName>
</protein>
<dbReference type="InterPro" id="IPR007848">
    <property type="entry name" value="Small_mtfrase_dom"/>
</dbReference>
<dbReference type="GO" id="GO:0005739">
    <property type="term" value="C:mitochondrion"/>
    <property type="evidence" value="ECO:0007669"/>
    <property type="project" value="TreeGrafter"/>
</dbReference>
<evidence type="ECO:0000256" key="4">
    <source>
        <dbReference type="ARBA" id="ARBA00022691"/>
    </source>
</evidence>
<dbReference type="InterPro" id="IPR050320">
    <property type="entry name" value="N5-glutamine_MTase"/>
</dbReference>
<dbReference type="AlphaFoldDB" id="A0A9Q1HW20"/>
<dbReference type="GO" id="GO:0003676">
    <property type="term" value="F:nucleic acid binding"/>
    <property type="evidence" value="ECO:0007669"/>
    <property type="project" value="InterPro"/>
</dbReference>
<sequence length="348" mass="39244">MCRSQLSESMDVLIKLNRLGCAVRLHKGRVRHQSLRSASGGRDFPPVSHLNVQQATAIWEQRFRGCGVSEPYLSSQYIMAHILGAKTMASLDPIIMTKELTGVQTHRFWELCSKRLARMPVQYVIEEWDFRDLTLKMRPPVFIPRPETEELVGLVLAGFQSRWDSRVPSLRCLELCCGSGAVSLSLLHSLPQLSVVAVDKSTEAVSLTQENAHRLGLQDRLEVRQLDLTVDAEVILKECGPVDILVSNPPYLFSQDMTSLEPEILRFEDPAALDGGADGLQIIAQILTLAPHLLKDLGFVYLEVDPRHPPVIQKFVEEEKIGLEYIQTHYDITNRPRFCVLQRRGAEN</sequence>
<evidence type="ECO:0000256" key="3">
    <source>
        <dbReference type="ARBA" id="ARBA00022679"/>
    </source>
</evidence>
<dbReference type="GO" id="GO:0032259">
    <property type="term" value="P:methylation"/>
    <property type="evidence" value="ECO:0007669"/>
    <property type="project" value="UniProtKB-KW"/>
</dbReference>
<evidence type="ECO:0000259" key="7">
    <source>
        <dbReference type="Pfam" id="PF17827"/>
    </source>
</evidence>
<organism evidence="8 9">
    <name type="scientific">Conger conger</name>
    <name type="common">Conger eel</name>
    <name type="synonym">Muraena conger</name>
    <dbReference type="NCBI Taxonomy" id="82655"/>
    <lineage>
        <taxon>Eukaryota</taxon>
        <taxon>Metazoa</taxon>
        <taxon>Chordata</taxon>
        <taxon>Craniata</taxon>
        <taxon>Vertebrata</taxon>
        <taxon>Euteleostomi</taxon>
        <taxon>Actinopterygii</taxon>
        <taxon>Neopterygii</taxon>
        <taxon>Teleostei</taxon>
        <taxon>Anguilliformes</taxon>
        <taxon>Congridae</taxon>
        <taxon>Conger</taxon>
    </lineage>
</organism>
<dbReference type="InterPro" id="IPR040758">
    <property type="entry name" value="PrmC_N"/>
</dbReference>
<dbReference type="InterPro" id="IPR004556">
    <property type="entry name" value="HemK-like"/>
</dbReference>
<dbReference type="InterPro" id="IPR002052">
    <property type="entry name" value="DNA_methylase_N6_adenine_CS"/>
</dbReference>
<dbReference type="EMBL" id="JAFJMO010000010">
    <property type="protein sequence ID" value="KAJ8265143.1"/>
    <property type="molecule type" value="Genomic_DNA"/>
</dbReference>
<comment type="catalytic activity">
    <reaction evidence="5">
        <text>L-glutaminyl-[peptide chain release factor] + S-adenosyl-L-methionine = N(5)-methyl-L-glutaminyl-[peptide chain release factor] + S-adenosyl-L-homocysteine + H(+)</text>
        <dbReference type="Rhea" id="RHEA:42896"/>
        <dbReference type="Rhea" id="RHEA-COMP:10271"/>
        <dbReference type="Rhea" id="RHEA-COMP:10272"/>
        <dbReference type="ChEBI" id="CHEBI:15378"/>
        <dbReference type="ChEBI" id="CHEBI:30011"/>
        <dbReference type="ChEBI" id="CHEBI:57856"/>
        <dbReference type="ChEBI" id="CHEBI:59789"/>
        <dbReference type="ChEBI" id="CHEBI:61891"/>
        <dbReference type="EC" id="2.1.1.297"/>
    </reaction>
</comment>
<evidence type="ECO:0000259" key="6">
    <source>
        <dbReference type="Pfam" id="PF05175"/>
    </source>
</evidence>
<name>A0A9Q1HW20_CONCO</name>
<dbReference type="NCBIfam" id="TIGR00536">
    <property type="entry name" value="hemK_fam"/>
    <property type="match status" value="1"/>
</dbReference>
<keyword evidence="2" id="KW-0489">Methyltransferase</keyword>
<comment type="caution">
    <text evidence="8">The sequence shown here is derived from an EMBL/GenBank/DDBJ whole genome shotgun (WGS) entry which is preliminary data.</text>
</comment>
<dbReference type="NCBIfam" id="TIGR03534">
    <property type="entry name" value="RF_mod_PrmC"/>
    <property type="match status" value="1"/>
</dbReference>
<evidence type="ECO:0000313" key="8">
    <source>
        <dbReference type="EMBL" id="KAJ8265143.1"/>
    </source>
</evidence>
<evidence type="ECO:0000256" key="2">
    <source>
        <dbReference type="ARBA" id="ARBA00022603"/>
    </source>
</evidence>
<dbReference type="CDD" id="cd02440">
    <property type="entry name" value="AdoMet_MTases"/>
    <property type="match status" value="1"/>
</dbReference>
<dbReference type="Pfam" id="PF17827">
    <property type="entry name" value="PrmC_N"/>
    <property type="match status" value="1"/>
</dbReference>
<dbReference type="OrthoDB" id="269872at2759"/>
<evidence type="ECO:0000313" key="9">
    <source>
        <dbReference type="Proteomes" id="UP001152803"/>
    </source>
</evidence>
<dbReference type="PANTHER" id="PTHR18895:SF74">
    <property type="entry name" value="MTRF1L RELEASE FACTOR GLUTAMINE METHYLTRANSFERASE"/>
    <property type="match status" value="1"/>
</dbReference>
<keyword evidence="9" id="KW-1185">Reference proteome</keyword>
<dbReference type="PROSITE" id="PS00092">
    <property type="entry name" value="N6_MTASE"/>
    <property type="match status" value="1"/>
</dbReference>
<reference evidence="8" key="1">
    <citation type="journal article" date="2023" name="Science">
        <title>Genome structures resolve the early diversification of teleost fishes.</title>
        <authorList>
            <person name="Parey E."/>
            <person name="Louis A."/>
            <person name="Montfort J."/>
            <person name="Bouchez O."/>
            <person name="Roques C."/>
            <person name="Iampietro C."/>
            <person name="Lluch J."/>
            <person name="Castinel A."/>
            <person name="Donnadieu C."/>
            <person name="Desvignes T."/>
            <person name="Floi Bucao C."/>
            <person name="Jouanno E."/>
            <person name="Wen M."/>
            <person name="Mejri S."/>
            <person name="Dirks R."/>
            <person name="Jansen H."/>
            <person name="Henkel C."/>
            <person name="Chen W.J."/>
            <person name="Zahm M."/>
            <person name="Cabau C."/>
            <person name="Klopp C."/>
            <person name="Thompson A.W."/>
            <person name="Robinson-Rechavi M."/>
            <person name="Braasch I."/>
            <person name="Lecointre G."/>
            <person name="Bobe J."/>
            <person name="Postlethwait J.H."/>
            <person name="Berthelot C."/>
            <person name="Roest Crollius H."/>
            <person name="Guiguen Y."/>
        </authorList>
    </citation>
    <scope>NUCLEOTIDE SEQUENCE</scope>
    <source>
        <strain evidence="8">Concon-B</strain>
    </source>
</reference>
<dbReference type="Proteomes" id="UP001152803">
    <property type="component" value="Unassembled WGS sequence"/>
</dbReference>
<evidence type="ECO:0000256" key="1">
    <source>
        <dbReference type="ARBA" id="ARBA00012771"/>
    </source>
</evidence>
<feature type="domain" description="Release factor glutamine methyltransferase N-terminal" evidence="7">
    <location>
        <begin position="55"/>
        <end position="125"/>
    </location>
</feature>
<dbReference type="EC" id="2.1.1.297" evidence="1"/>
<dbReference type="InterPro" id="IPR029063">
    <property type="entry name" value="SAM-dependent_MTases_sf"/>
</dbReference>
<dbReference type="SUPFAM" id="SSF53335">
    <property type="entry name" value="S-adenosyl-L-methionine-dependent methyltransferases"/>
    <property type="match status" value="1"/>
</dbReference>
<accession>A0A9Q1HW20</accession>
<feature type="domain" description="Methyltransferase small" evidence="6">
    <location>
        <begin position="171"/>
        <end position="256"/>
    </location>
</feature>
<keyword evidence="4" id="KW-0949">S-adenosyl-L-methionine</keyword>
<gene>
    <name evidence="8" type="ORF">COCON_G00142420</name>
</gene>
<keyword evidence="3" id="KW-0808">Transferase</keyword>
<dbReference type="InterPro" id="IPR019874">
    <property type="entry name" value="RF_methyltr_PrmC"/>
</dbReference>
<proteinExistence type="predicted"/>
<dbReference type="PANTHER" id="PTHR18895">
    <property type="entry name" value="HEMK METHYLTRANSFERASE"/>
    <property type="match status" value="1"/>
</dbReference>
<dbReference type="Pfam" id="PF05175">
    <property type="entry name" value="MTS"/>
    <property type="match status" value="1"/>
</dbReference>
<dbReference type="GO" id="GO:0102559">
    <property type="term" value="F:peptide chain release factor N(5)-glutamine methyltransferase activity"/>
    <property type="evidence" value="ECO:0007669"/>
    <property type="project" value="UniProtKB-EC"/>
</dbReference>